<dbReference type="InterPro" id="IPR044859">
    <property type="entry name" value="Allene_oxi_cyc_Dirigent"/>
</dbReference>
<dbReference type="GO" id="GO:0048046">
    <property type="term" value="C:apoplast"/>
    <property type="evidence" value="ECO:0007669"/>
    <property type="project" value="UniProtKB-SubCell"/>
</dbReference>
<dbReference type="PANTHER" id="PTHR21495">
    <property type="entry name" value="NUCLEOPORIN-RELATED"/>
    <property type="match status" value="1"/>
</dbReference>
<sequence length="184" mass="19759">MAKVHIMLLCTLCALSLSSLSAPQPALAASGPDHLDFYMYIAVQNNSNLDNPNVTFTAVQSAQPLSTQPNSFGIIHTFDNPLTSAADLNSTQLGHVQGWYGDVGQNLLTLFLAQTFTWNDGTYNGTFSLLGVDVASDAVKFAPIVGGTGDFAYVRGVAQQSLVSTATVNMETVSWFFYAIDFVY</sequence>
<dbReference type="InterPro" id="IPR004265">
    <property type="entry name" value="Dirigent"/>
</dbReference>
<dbReference type="AlphaFoldDB" id="A0A1C9V3S2"/>
<accession>A0A1C9V3S2</accession>
<evidence type="ECO:0000256" key="1">
    <source>
        <dbReference type="ARBA" id="ARBA00010746"/>
    </source>
</evidence>
<comment type="subunit">
    <text evidence="2 4">Homodimer.</text>
</comment>
<organism evidence="5">
    <name type="scientific">Davallia tyermanii</name>
    <dbReference type="NCBI Taxonomy" id="328207"/>
    <lineage>
        <taxon>Eukaryota</taxon>
        <taxon>Viridiplantae</taxon>
        <taxon>Streptophyta</taxon>
        <taxon>Embryophyta</taxon>
        <taxon>Tracheophyta</taxon>
        <taxon>Polypodiopsida</taxon>
        <taxon>Polypodiidae</taxon>
        <taxon>Polypodiales</taxon>
        <taxon>Polypodiineae</taxon>
        <taxon>Davalliaceae</taxon>
        <taxon>Davallia</taxon>
        <taxon>Davallia sect. Trogostolon</taxon>
    </lineage>
</organism>
<evidence type="ECO:0000313" key="5">
    <source>
        <dbReference type="EMBL" id="AOS49625.1"/>
    </source>
</evidence>
<dbReference type="EMBL" id="KT818580">
    <property type="protein sequence ID" value="AOS49625.1"/>
    <property type="molecule type" value="mRNA"/>
</dbReference>
<keyword evidence="3 4" id="KW-0964">Secreted</keyword>
<keyword evidence="4" id="KW-0732">Signal</keyword>
<proteinExistence type="evidence at transcript level"/>
<reference evidence="5" key="1">
    <citation type="submission" date="2015-09" db="EMBL/GenBank/DDBJ databases">
        <title>Unique and novel enzymes catalyze cyanide release from fern.</title>
        <authorList>
            <person name="Lanfranchi E."/>
            <person name="Winkler M."/>
            <person name="Pavkov-Keller T."/>
            <person name="Diepold M."/>
            <person name="Steiner K."/>
            <person name="Darnhofer B."/>
            <person name="Hartler J."/>
            <person name="Van Den Bergh T."/>
            <person name="Joosten H.J."/>
            <person name="Gruber-Khadjawi M."/>
            <person name="Thallinger G.G."/>
            <person name="Birner-Gruenberger R."/>
            <person name="Gruber K."/>
            <person name="Glieder A."/>
        </authorList>
    </citation>
    <scope>NUCLEOTIDE SEQUENCE</scope>
</reference>
<keyword evidence="4" id="KW-0052">Apoplast</keyword>
<dbReference type="Gene3D" id="2.40.480.10">
    <property type="entry name" value="Allene oxide cyclase-like"/>
    <property type="match status" value="1"/>
</dbReference>
<comment type="similarity">
    <text evidence="1 4">Belongs to the plant dirigent protein family.</text>
</comment>
<comment type="subcellular location">
    <subcellularLocation>
        <location evidence="4">Secreted</location>
        <location evidence="4">Extracellular space</location>
        <location evidence="4">Apoplast</location>
    </subcellularLocation>
</comment>
<protein>
    <recommendedName>
        <fullName evidence="4">Dirigent protein</fullName>
    </recommendedName>
</protein>
<feature type="chain" id="PRO_5008811066" description="Dirigent protein" evidence="4">
    <location>
        <begin position="29"/>
        <end position="184"/>
    </location>
</feature>
<dbReference type="Pfam" id="PF03018">
    <property type="entry name" value="Dirigent"/>
    <property type="match status" value="1"/>
</dbReference>
<evidence type="ECO:0000256" key="3">
    <source>
        <dbReference type="ARBA" id="ARBA00022525"/>
    </source>
</evidence>
<evidence type="ECO:0000256" key="4">
    <source>
        <dbReference type="RuleBase" id="RU363099"/>
    </source>
</evidence>
<name>A0A1C9V3S2_9MONI</name>
<feature type="signal peptide" evidence="4">
    <location>
        <begin position="1"/>
        <end position="28"/>
    </location>
</feature>
<dbReference type="GO" id="GO:0009699">
    <property type="term" value="P:phenylpropanoid biosynthetic process"/>
    <property type="evidence" value="ECO:0007669"/>
    <property type="project" value="UniProtKB-ARBA"/>
</dbReference>
<evidence type="ECO:0000256" key="2">
    <source>
        <dbReference type="ARBA" id="ARBA00011738"/>
    </source>
</evidence>
<comment type="function">
    <text evidence="4">Dirigent proteins impart stereoselectivity on the phenoxy radical-coupling reaction, yielding optically active lignans from two molecules of coniferyl alcohol in the biosynthesis of lignans, flavonolignans, and alkaloids and thus plays a central role in plant secondary metabolism.</text>
</comment>